<evidence type="ECO:0000313" key="2">
    <source>
        <dbReference type="Proteomes" id="UP000322791"/>
    </source>
</evidence>
<comment type="caution">
    <text evidence="1">The sequence shown here is derived from an EMBL/GenBank/DDBJ whole genome shotgun (WGS) entry which is preliminary data.</text>
</comment>
<dbReference type="RefSeq" id="WP_149069957.1">
    <property type="nucleotide sequence ID" value="NZ_VTHL01000003.1"/>
</dbReference>
<organism evidence="1 2">
    <name type="scientific">Hymenobacter lutimineralis</name>
    <dbReference type="NCBI Taxonomy" id="2606448"/>
    <lineage>
        <taxon>Bacteria</taxon>
        <taxon>Pseudomonadati</taxon>
        <taxon>Bacteroidota</taxon>
        <taxon>Cytophagia</taxon>
        <taxon>Cytophagales</taxon>
        <taxon>Hymenobacteraceae</taxon>
        <taxon>Hymenobacter</taxon>
    </lineage>
</organism>
<keyword evidence="2" id="KW-1185">Reference proteome</keyword>
<dbReference type="AlphaFoldDB" id="A0A5D6VBY9"/>
<accession>A0A5D6VBY9</accession>
<evidence type="ECO:0000313" key="1">
    <source>
        <dbReference type="EMBL" id="TYZ12722.1"/>
    </source>
</evidence>
<protein>
    <submittedName>
        <fullName evidence="1">Helix-turn-helix domain-containing protein</fullName>
    </submittedName>
</protein>
<reference evidence="1 2" key="1">
    <citation type="submission" date="2019-08" db="EMBL/GenBank/DDBJ databases">
        <authorList>
            <person name="Seo M.-J."/>
        </authorList>
    </citation>
    <scope>NUCLEOTIDE SEQUENCE [LARGE SCALE GENOMIC DNA]</scope>
    <source>
        <strain evidence="1 2">KIGAM108</strain>
    </source>
</reference>
<dbReference type="EMBL" id="VTHL01000003">
    <property type="protein sequence ID" value="TYZ12722.1"/>
    <property type="molecule type" value="Genomic_DNA"/>
</dbReference>
<proteinExistence type="predicted"/>
<sequence>MQLVAIIPEAEWNRVLGRLDTLEAAEAARTLATTAQPDEILTTDRAAAYIGLSVCALLRARRAGRIQGVRLNERDWGFRKSVLDAYPRRYHRPTMPVATA</sequence>
<gene>
    <name evidence="1" type="ORF">FY528_05385</name>
</gene>
<name>A0A5D6VBY9_9BACT</name>
<dbReference type="Proteomes" id="UP000322791">
    <property type="component" value="Unassembled WGS sequence"/>
</dbReference>